<keyword evidence="14" id="KW-1185">Reference proteome</keyword>
<dbReference type="Pfam" id="PF12705">
    <property type="entry name" value="PDDEXK_1"/>
    <property type="match status" value="1"/>
</dbReference>
<evidence type="ECO:0000256" key="6">
    <source>
        <dbReference type="ARBA" id="ARBA00034617"/>
    </source>
</evidence>
<dbReference type="Pfam" id="PF00580">
    <property type="entry name" value="UvrD-helicase"/>
    <property type="match status" value="1"/>
</dbReference>
<keyword evidence="2 9" id="KW-0378">Hydrolase</keyword>
<feature type="region of interest" description="Disordered" evidence="10">
    <location>
        <begin position="834"/>
        <end position="868"/>
    </location>
</feature>
<dbReference type="GO" id="GO:0016787">
    <property type="term" value="F:hydrolase activity"/>
    <property type="evidence" value="ECO:0007669"/>
    <property type="project" value="UniProtKB-UniRule"/>
</dbReference>
<evidence type="ECO:0000256" key="4">
    <source>
        <dbReference type="ARBA" id="ARBA00022840"/>
    </source>
</evidence>
<evidence type="ECO:0000313" key="14">
    <source>
        <dbReference type="Proteomes" id="UP000000740"/>
    </source>
</evidence>
<dbReference type="GO" id="GO:0005524">
    <property type="term" value="F:ATP binding"/>
    <property type="evidence" value="ECO:0007669"/>
    <property type="project" value="UniProtKB-UniRule"/>
</dbReference>
<reference evidence="13 14" key="1">
    <citation type="journal article" date="2016" name="Stand. Genomic Sci.">
        <title>Complete genome sequence of the Antarctic Halorubrum lacusprofundi type strain ACAM 34.</title>
        <authorList>
            <person name="Anderson I.J."/>
            <person name="DasSarma P."/>
            <person name="Lucas S."/>
            <person name="Copeland A."/>
            <person name="Lapidus A."/>
            <person name="Del Rio T.G."/>
            <person name="Tice H."/>
            <person name="Dalin E."/>
            <person name="Bruce D.C."/>
            <person name="Goodwin L."/>
            <person name="Pitluck S."/>
            <person name="Sims D."/>
            <person name="Brettin T.S."/>
            <person name="Detter J.C."/>
            <person name="Han C.S."/>
            <person name="Larimer F."/>
            <person name="Hauser L."/>
            <person name="Land M."/>
            <person name="Ivanova N."/>
            <person name="Richardson P."/>
            <person name="Cavicchioli R."/>
            <person name="DasSarma S."/>
            <person name="Woese C.R."/>
            <person name="Kyrpides N.C."/>
        </authorList>
    </citation>
    <scope>NUCLEOTIDE SEQUENCE [LARGE SCALE GENOMIC DNA]</scope>
    <source>
        <strain evidence="14">ATCC 49239 / DSM 5036 / JCM 8891 / ACAM 34</strain>
    </source>
</reference>
<accession>B9LSH2</accession>
<dbReference type="HOGENOM" id="CLU_273708_0_0_2"/>
<evidence type="ECO:0000256" key="5">
    <source>
        <dbReference type="ARBA" id="ARBA00023235"/>
    </source>
</evidence>
<evidence type="ECO:0000256" key="8">
    <source>
        <dbReference type="ARBA" id="ARBA00048988"/>
    </source>
</evidence>
<dbReference type="InterPro" id="IPR038726">
    <property type="entry name" value="PDDEXK_AddAB-type"/>
</dbReference>
<name>B9LSH2_HALLT</name>
<evidence type="ECO:0000259" key="12">
    <source>
        <dbReference type="PROSITE" id="PS51217"/>
    </source>
</evidence>
<dbReference type="GeneID" id="7401960"/>
<evidence type="ECO:0000256" key="1">
    <source>
        <dbReference type="ARBA" id="ARBA00022741"/>
    </source>
</evidence>
<dbReference type="EC" id="5.6.2.4" evidence="7"/>
<evidence type="ECO:0000256" key="7">
    <source>
        <dbReference type="ARBA" id="ARBA00034808"/>
    </source>
</evidence>
<dbReference type="RefSeq" id="WP_015911039.1">
    <property type="nucleotide sequence ID" value="NC_012029.1"/>
</dbReference>
<dbReference type="GO" id="GO:0000725">
    <property type="term" value="P:recombinational repair"/>
    <property type="evidence" value="ECO:0007669"/>
    <property type="project" value="TreeGrafter"/>
</dbReference>
<keyword evidence="3 9" id="KW-0347">Helicase</keyword>
<evidence type="ECO:0000259" key="11">
    <source>
        <dbReference type="PROSITE" id="PS51198"/>
    </source>
</evidence>
<evidence type="ECO:0000313" key="13">
    <source>
        <dbReference type="EMBL" id="ACM57919.1"/>
    </source>
</evidence>
<dbReference type="SUPFAM" id="SSF52540">
    <property type="entry name" value="P-loop containing nucleoside triphosphate hydrolases"/>
    <property type="match status" value="1"/>
</dbReference>
<dbReference type="Gene3D" id="3.40.50.300">
    <property type="entry name" value="P-loop containing nucleotide triphosphate hydrolases"/>
    <property type="match status" value="4"/>
</dbReference>
<dbReference type="AlphaFoldDB" id="B9LSH2"/>
<dbReference type="PANTHER" id="PTHR11070">
    <property type="entry name" value="UVRD / RECB / PCRA DNA HELICASE FAMILY MEMBER"/>
    <property type="match status" value="1"/>
</dbReference>
<dbReference type="Gene3D" id="1.10.486.10">
    <property type="entry name" value="PCRA, domain 4"/>
    <property type="match status" value="1"/>
</dbReference>
<organism evidence="13 14">
    <name type="scientific">Halorubrum lacusprofundi (strain ATCC 49239 / DSM 5036 / JCM 8891 / ACAM 34)</name>
    <dbReference type="NCBI Taxonomy" id="416348"/>
    <lineage>
        <taxon>Archaea</taxon>
        <taxon>Methanobacteriati</taxon>
        <taxon>Methanobacteriota</taxon>
        <taxon>Stenosarchaea group</taxon>
        <taxon>Halobacteria</taxon>
        <taxon>Halobacteriales</taxon>
        <taxon>Haloferacaceae</taxon>
        <taxon>Halorubrum</taxon>
    </lineage>
</organism>
<keyword evidence="5" id="KW-0413">Isomerase</keyword>
<feature type="domain" description="UvrD-like helicase C-terminal" evidence="12">
    <location>
        <begin position="457"/>
        <end position="753"/>
    </location>
</feature>
<keyword evidence="4 9" id="KW-0067">ATP-binding</keyword>
<dbReference type="InterPro" id="IPR014016">
    <property type="entry name" value="UvrD-like_ATP-bd"/>
</dbReference>
<feature type="compositionally biased region" description="Basic and acidic residues" evidence="10">
    <location>
        <begin position="843"/>
        <end position="856"/>
    </location>
</feature>
<comment type="catalytic activity">
    <reaction evidence="8">
        <text>ATP + H2O = ADP + phosphate + H(+)</text>
        <dbReference type="Rhea" id="RHEA:13065"/>
        <dbReference type="ChEBI" id="CHEBI:15377"/>
        <dbReference type="ChEBI" id="CHEBI:15378"/>
        <dbReference type="ChEBI" id="CHEBI:30616"/>
        <dbReference type="ChEBI" id="CHEBI:43474"/>
        <dbReference type="ChEBI" id="CHEBI:456216"/>
        <dbReference type="EC" id="5.6.2.4"/>
    </reaction>
</comment>
<feature type="compositionally biased region" description="Basic and acidic residues" evidence="10">
    <location>
        <begin position="970"/>
        <end position="986"/>
    </location>
</feature>
<evidence type="ECO:0000256" key="2">
    <source>
        <dbReference type="ARBA" id="ARBA00022801"/>
    </source>
</evidence>
<dbReference type="Proteomes" id="UP000000740">
    <property type="component" value="Chromosome 1"/>
</dbReference>
<dbReference type="eggNOG" id="arCOG00802">
    <property type="taxonomic scope" value="Archaea"/>
</dbReference>
<dbReference type="PROSITE" id="PS51217">
    <property type="entry name" value="UVRD_HELICASE_CTER"/>
    <property type="match status" value="1"/>
</dbReference>
<dbReference type="InterPro" id="IPR000212">
    <property type="entry name" value="DNA_helicase_UvrD/REP"/>
</dbReference>
<evidence type="ECO:0000256" key="9">
    <source>
        <dbReference type="PROSITE-ProRule" id="PRU00560"/>
    </source>
</evidence>
<dbReference type="GO" id="GO:0043138">
    <property type="term" value="F:3'-5' DNA helicase activity"/>
    <property type="evidence" value="ECO:0007669"/>
    <property type="project" value="UniProtKB-EC"/>
</dbReference>
<feature type="binding site" evidence="9">
    <location>
        <begin position="47"/>
        <end position="54"/>
    </location>
    <ligand>
        <name>ATP</name>
        <dbReference type="ChEBI" id="CHEBI:30616"/>
    </ligand>
</feature>
<gene>
    <name evidence="13" type="ordered locus">Hlac_2343</name>
</gene>
<comment type="catalytic activity">
    <reaction evidence="6">
        <text>Couples ATP hydrolysis with the unwinding of duplex DNA by translocating in the 3'-5' direction.</text>
        <dbReference type="EC" id="5.6.2.4"/>
    </reaction>
</comment>
<feature type="domain" description="UvrD-like helicase ATP-binding" evidence="11">
    <location>
        <begin position="26"/>
        <end position="444"/>
    </location>
</feature>
<dbReference type="KEGG" id="hla:Hlac_2343"/>
<keyword evidence="1 9" id="KW-0547">Nucleotide-binding</keyword>
<dbReference type="GO" id="GO:0003677">
    <property type="term" value="F:DNA binding"/>
    <property type="evidence" value="ECO:0007669"/>
    <property type="project" value="InterPro"/>
</dbReference>
<dbReference type="InterPro" id="IPR014017">
    <property type="entry name" value="DNA_helicase_UvrD-like_C"/>
</dbReference>
<feature type="region of interest" description="Disordered" evidence="10">
    <location>
        <begin position="963"/>
        <end position="987"/>
    </location>
</feature>
<dbReference type="PANTHER" id="PTHR11070:SF2">
    <property type="entry name" value="ATP-DEPENDENT DNA HELICASE SRS2"/>
    <property type="match status" value="1"/>
</dbReference>
<feature type="region of interest" description="Disordered" evidence="10">
    <location>
        <begin position="1"/>
        <end position="22"/>
    </location>
</feature>
<proteinExistence type="predicted"/>
<protein>
    <recommendedName>
        <fullName evidence="7">DNA 3'-5' helicase</fullName>
        <ecNumber evidence="7">5.6.2.4</ecNumber>
    </recommendedName>
</protein>
<sequence>MESRRETVSDDGGDGDGDADPIRLRGAQREIRDAYFASDSGLFTLDCVPGAGKSVVAHHVAAEDILRRYAAGDPTPEQHVTVVSFNRDEAADIVPAICDRLQAIVEHDLVPTAADISGAELRYLRQRVRQAPYAGTIDGLLREIFREFARDIGFDEMPSVGNDALLKRVHRDCYESLRNDPEHARRLRDLEAAYPDGEYDEGVDEMLADALTYCRDRRLSTEAFRSELEQTRDSAYPGGKPDSFDDIVRSVERFANGDENASEGTGERVRETVIGPDRERLLDADRELYDAWDARIDDFCTVLSAYRTRYRAAVREYGAVSHTDVASLVDAYFDRSGERSDLPEPLRSVDGSHRDRVLRTYRSRIRSLVIDEAQDVSAVQHAALSHVVTSESRVFACGDGLQGIYLWRHADPRWFAAATTEGTYLGVDWDTHENRTATTTYRCVPDIAAGINAIAEPVFSDPARGNLGDLDASYPRLDAARDGGEGGDGAAVHVSSFAGIGHPGSAMWADPDGELGEANMLATHISRGLADGTFCNDDGDPLGVTVLFRRGTRMPEYEAAFAAEGLRVRTATDALFDCPAVETALAACEWLTAPGSPQRTSKLLTESPLNAAFDAAPFESRSWDLDRVLDDDPAAVGEEQRGILRGLVRLRDRSDAFGRLPASEYVEDVIEALALRADPNGCVGDTDPDQRVANLDALVETLSEWEGDNSYSPSELVDLAEPFREDPGVGPTQPSAAGAAYDVEFRTIHRAKGDQDDVVVVADPGFDIWSHGPHARWFVAQGPLAGLAPPTNTEVPDDIAIPPFDGGLYGVGDDWDRDAGLRWATARWRDTVSTSVSDSASDSAKDSGSDSAKDSGSDSANDSADRDALVGPDRLRRVAGNERAEAWRLLYVALTRARDHLVVPLPRSNLEEDRTRDRWLDAIRDGLAFRRGGTDSYELLLDSDPNRDAIEIGVNDADLFARRARPAPRTGRDEATESPPRRDRLDPWVPRFLSPSTMYPLTEDVDRYALAHLLGEPLHTTTNEVSGDLPLRFDRLGPEAVGTCLHDALTELVARGVDERAIRTTGPEVRTAFDEAVNAIPEPVGEAEREGMFAFFETVLDDFLDSDLWDRIADPATVVDTERPLDGLAEVGDLGVEIHGRADFVVEYPTGDRFVTDVKIALTEPSSETRRRYELQIAAYAFLARQSGASDVRVHRTVETFGVATETTATSWPPDIVHRRLQRFLGR</sequence>
<feature type="compositionally biased region" description="Acidic residues" evidence="10">
    <location>
        <begin position="9"/>
        <end position="19"/>
    </location>
</feature>
<evidence type="ECO:0000256" key="3">
    <source>
        <dbReference type="ARBA" id="ARBA00022806"/>
    </source>
</evidence>
<dbReference type="InterPro" id="IPR027417">
    <property type="entry name" value="P-loop_NTPase"/>
</dbReference>
<dbReference type="PROSITE" id="PS51198">
    <property type="entry name" value="UVRD_HELICASE_ATP_BIND"/>
    <property type="match status" value="1"/>
</dbReference>
<dbReference type="EMBL" id="CP001365">
    <property type="protein sequence ID" value="ACM57919.1"/>
    <property type="molecule type" value="Genomic_DNA"/>
</dbReference>
<evidence type="ECO:0000256" key="10">
    <source>
        <dbReference type="SAM" id="MobiDB-lite"/>
    </source>
</evidence>